<dbReference type="GO" id="GO:0000287">
    <property type="term" value="F:magnesium ion binding"/>
    <property type="evidence" value="ECO:0007669"/>
    <property type="project" value="InterPro"/>
</dbReference>
<evidence type="ECO:0000259" key="4">
    <source>
        <dbReference type="Pfam" id="PF00205"/>
    </source>
</evidence>
<feature type="domain" description="Thiamine pyrophosphate enzyme central" evidence="4">
    <location>
        <begin position="202"/>
        <end position="315"/>
    </location>
</feature>
<dbReference type="AlphaFoldDB" id="A0A8J2YVX4"/>
<dbReference type="GO" id="GO:0009099">
    <property type="term" value="P:L-valine biosynthetic process"/>
    <property type="evidence" value="ECO:0007669"/>
    <property type="project" value="TreeGrafter"/>
</dbReference>
<accession>A0A8J2YVX4</accession>
<dbReference type="FunFam" id="3.40.50.970:FF:000007">
    <property type="entry name" value="Acetolactate synthase"/>
    <property type="match status" value="1"/>
</dbReference>
<dbReference type="Proteomes" id="UP000646365">
    <property type="component" value="Unassembled WGS sequence"/>
</dbReference>
<feature type="domain" description="Thiamine pyrophosphate enzyme TPP-binding" evidence="5">
    <location>
        <begin position="393"/>
        <end position="527"/>
    </location>
</feature>
<dbReference type="PANTHER" id="PTHR18968">
    <property type="entry name" value="THIAMINE PYROPHOSPHATE ENZYMES"/>
    <property type="match status" value="1"/>
</dbReference>
<dbReference type="InterPro" id="IPR029035">
    <property type="entry name" value="DHS-like_NAD/FAD-binding_dom"/>
</dbReference>
<dbReference type="GO" id="GO:0009097">
    <property type="term" value="P:isoleucine biosynthetic process"/>
    <property type="evidence" value="ECO:0007669"/>
    <property type="project" value="TreeGrafter"/>
</dbReference>
<evidence type="ECO:0000256" key="2">
    <source>
        <dbReference type="ARBA" id="ARBA00023052"/>
    </source>
</evidence>
<gene>
    <name evidence="7" type="ORF">GCM10011611_36800</name>
</gene>
<proteinExistence type="inferred from homology"/>
<dbReference type="InterPro" id="IPR011766">
    <property type="entry name" value="TPP_enzyme_TPP-bd"/>
</dbReference>
<evidence type="ECO:0000256" key="1">
    <source>
        <dbReference type="ARBA" id="ARBA00007812"/>
    </source>
</evidence>
<dbReference type="RefSeq" id="WP_189048391.1">
    <property type="nucleotide sequence ID" value="NZ_BMJQ01000009.1"/>
</dbReference>
<dbReference type="InterPro" id="IPR029061">
    <property type="entry name" value="THDP-binding"/>
</dbReference>
<keyword evidence="2 3" id="KW-0786">Thiamine pyrophosphate</keyword>
<dbReference type="Pfam" id="PF00205">
    <property type="entry name" value="TPP_enzyme_M"/>
    <property type="match status" value="1"/>
</dbReference>
<dbReference type="GO" id="GO:0003984">
    <property type="term" value="F:acetolactate synthase activity"/>
    <property type="evidence" value="ECO:0007669"/>
    <property type="project" value="TreeGrafter"/>
</dbReference>
<reference evidence="7" key="2">
    <citation type="submission" date="2020-09" db="EMBL/GenBank/DDBJ databases">
        <authorList>
            <person name="Sun Q."/>
            <person name="Zhou Y."/>
        </authorList>
    </citation>
    <scope>NUCLEOTIDE SEQUENCE</scope>
    <source>
        <strain evidence="7">CGMCC 1.15725</strain>
    </source>
</reference>
<evidence type="ECO:0000313" key="8">
    <source>
        <dbReference type="Proteomes" id="UP000646365"/>
    </source>
</evidence>
<dbReference type="GO" id="GO:0005948">
    <property type="term" value="C:acetolactate synthase complex"/>
    <property type="evidence" value="ECO:0007669"/>
    <property type="project" value="TreeGrafter"/>
</dbReference>
<dbReference type="EMBL" id="BMJQ01000009">
    <property type="protein sequence ID" value="GGF27404.1"/>
    <property type="molecule type" value="Genomic_DNA"/>
</dbReference>
<dbReference type="GO" id="GO:0030976">
    <property type="term" value="F:thiamine pyrophosphate binding"/>
    <property type="evidence" value="ECO:0007669"/>
    <property type="project" value="InterPro"/>
</dbReference>
<dbReference type="SUPFAM" id="SSF52467">
    <property type="entry name" value="DHS-like NAD/FAD-binding domain"/>
    <property type="match status" value="1"/>
</dbReference>
<comment type="similarity">
    <text evidence="1 3">Belongs to the TPP enzyme family.</text>
</comment>
<dbReference type="GO" id="GO:0050660">
    <property type="term" value="F:flavin adenine dinucleotide binding"/>
    <property type="evidence" value="ECO:0007669"/>
    <property type="project" value="TreeGrafter"/>
</dbReference>
<dbReference type="InterPro" id="IPR012000">
    <property type="entry name" value="Thiamin_PyroP_enz_cen_dom"/>
</dbReference>
<dbReference type="Gene3D" id="3.40.50.970">
    <property type="match status" value="2"/>
</dbReference>
<comment type="caution">
    <text evidence="7">The sequence shown here is derived from an EMBL/GenBank/DDBJ whole genome shotgun (WGS) entry which is preliminary data.</text>
</comment>
<dbReference type="Gene3D" id="3.40.50.1220">
    <property type="entry name" value="TPP-binding domain"/>
    <property type="match status" value="1"/>
</dbReference>
<evidence type="ECO:0000259" key="6">
    <source>
        <dbReference type="Pfam" id="PF02776"/>
    </source>
</evidence>
<evidence type="ECO:0000313" key="7">
    <source>
        <dbReference type="EMBL" id="GGF27404.1"/>
    </source>
</evidence>
<dbReference type="CDD" id="cd07035">
    <property type="entry name" value="TPP_PYR_POX_like"/>
    <property type="match status" value="1"/>
</dbReference>
<name>A0A8J2YVX4_9PROT</name>
<dbReference type="SUPFAM" id="SSF52518">
    <property type="entry name" value="Thiamin diphosphate-binding fold (THDP-binding)"/>
    <property type="match status" value="2"/>
</dbReference>
<sequence length="590" mass="64193">MIGAEYIAEFLARVGSDRVFLLTGGACAFMIDAVGRHPELSYTCFQHEQSAAMAADAVWRTGRKVGVSMATSGPGATNLITGIACSYFDSIPSLHITGQVNQREGSAYHGANVRQSGFQETKIVDMVRPITKYAVMVRSGEELRQELAKAYSIAVSGRMGPVLIDVPMDIQQIEIVGEMLLPPFVPPADEDVFDAVCALGATLSAARRPIVLWGGGIGLAGVQAEVAHWLEQAKVPFVSSWAGLTYFDHDHPGFLGQIGVYGNRGANFVLQNADTVIVLGSRLDNRQRSGNARNFAIGATVHVVDVDEEELKKYVNDGYRTSQVDFRLLPKVLAALPPASPDPEWSNYAGEMKQQYYGRETSTSAARLNSLSPYDVVRRINASIADDAIVIGDTGAALCWLHQAFKVKDHMLFTAGGNSPMGYALPAAIGAKLTAPNRQIVSYNGDGGFQLNLQELQTVKSRNLDIAIVIMNNGSYGIIKQFQDSYLGSRYDASRDGYSAPDFGLIAQAYGLEYMRVEHLEQITPALFQGKAIIIDVVLSENTLIEPKLEMGRPINDQFPYLDAAAYAEGNKFVDYERPARLKDLVRSSS</sequence>
<protein>
    <submittedName>
        <fullName evidence="7">Acetolactate synthase</fullName>
    </submittedName>
</protein>
<evidence type="ECO:0000259" key="5">
    <source>
        <dbReference type="Pfam" id="PF02775"/>
    </source>
</evidence>
<feature type="domain" description="Thiamine pyrophosphate enzyme N-terminal TPP-binding" evidence="6">
    <location>
        <begin position="2"/>
        <end position="119"/>
    </location>
</feature>
<dbReference type="InterPro" id="IPR012001">
    <property type="entry name" value="Thiamin_PyroP_enz_TPP-bd_dom"/>
</dbReference>
<evidence type="ECO:0000256" key="3">
    <source>
        <dbReference type="RuleBase" id="RU362132"/>
    </source>
</evidence>
<dbReference type="PANTHER" id="PTHR18968:SF142">
    <property type="entry name" value="ACETOLACTATE SYNTHASE"/>
    <property type="match status" value="1"/>
</dbReference>
<dbReference type="InterPro" id="IPR045229">
    <property type="entry name" value="TPP_enz"/>
</dbReference>
<reference evidence="7" key="1">
    <citation type="journal article" date="2014" name="Int. J. Syst. Evol. Microbiol.">
        <title>Complete genome sequence of Corynebacterium casei LMG S-19264T (=DSM 44701T), isolated from a smear-ripened cheese.</title>
        <authorList>
            <consortium name="US DOE Joint Genome Institute (JGI-PGF)"/>
            <person name="Walter F."/>
            <person name="Albersmeier A."/>
            <person name="Kalinowski J."/>
            <person name="Ruckert C."/>
        </authorList>
    </citation>
    <scope>NUCLEOTIDE SEQUENCE</scope>
    <source>
        <strain evidence="7">CGMCC 1.15725</strain>
    </source>
</reference>
<dbReference type="Pfam" id="PF02775">
    <property type="entry name" value="TPP_enzyme_C"/>
    <property type="match status" value="1"/>
</dbReference>
<dbReference type="Pfam" id="PF02776">
    <property type="entry name" value="TPP_enzyme_N"/>
    <property type="match status" value="1"/>
</dbReference>
<keyword evidence="8" id="KW-1185">Reference proteome</keyword>
<organism evidence="7 8">
    <name type="scientific">Aliidongia dinghuensis</name>
    <dbReference type="NCBI Taxonomy" id="1867774"/>
    <lineage>
        <taxon>Bacteria</taxon>
        <taxon>Pseudomonadati</taxon>
        <taxon>Pseudomonadota</taxon>
        <taxon>Alphaproteobacteria</taxon>
        <taxon>Rhodospirillales</taxon>
        <taxon>Dongiaceae</taxon>
        <taxon>Aliidongia</taxon>
    </lineage>
</organism>